<dbReference type="AlphaFoldDB" id="A0AAF0V4X5"/>
<organism evidence="1 2">
    <name type="scientific">Solanum verrucosum</name>
    <dbReference type="NCBI Taxonomy" id="315347"/>
    <lineage>
        <taxon>Eukaryota</taxon>
        <taxon>Viridiplantae</taxon>
        <taxon>Streptophyta</taxon>
        <taxon>Embryophyta</taxon>
        <taxon>Tracheophyta</taxon>
        <taxon>Spermatophyta</taxon>
        <taxon>Magnoliopsida</taxon>
        <taxon>eudicotyledons</taxon>
        <taxon>Gunneridae</taxon>
        <taxon>Pentapetalae</taxon>
        <taxon>asterids</taxon>
        <taxon>lamiids</taxon>
        <taxon>Solanales</taxon>
        <taxon>Solanaceae</taxon>
        <taxon>Solanoideae</taxon>
        <taxon>Solaneae</taxon>
        <taxon>Solanum</taxon>
    </lineage>
</organism>
<evidence type="ECO:0000313" key="2">
    <source>
        <dbReference type="Proteomes" id="UP001234989"/>
    </source>
</evidence>
<gene>
    <name evidence="1" type="ORF">MTR67_051970</name>
</gene>
<proteinExistence type="predicted"/>
<sequence>MSALQTSSTKGQKSWSALRTFHGLFCLKFSIQKLVGTPSHHGHVSRRNLRK</sequence>
<evidence type="ECO:0000313" key="1">
    <source>
        <dbReference type="EMBL" id="WMV58585.1"/>
    </source>
</evidence>
<dbReference type="EMBL" id="CP133623">
    <property type="protein sequence ID" value="WMV58585.1"/>
    <property type="molecule type" value="Genomic_DNA"/>
</dbReference>
<dbReference type="Proteomes" id="UP001234989">
    <property type="component" value="Chromosome 12"/>
</dbReference>
<reference evidence="1" key="1">
    <citation type="submission" date="2023-08" db="EMBL/GenBank/DDBJ databases">
        <title>A de novo genome assembly of Solanum verrucosum Schlechtendal, a Mexican diploid species geographically isolated from the other diploid A-genome species in potato relatives.</title>
        <authorList>
            <person name="Hosaka K."/>
        </authorList>
    </citation>
    <scope>NUCLEOTIDE SEQUENCE</scope>
    <source>
        <tissue evidence="1">Young leaves</tissue>
    </source>
</reference>
<keyword evidence="2" id="KW-1185">Reference proteome</keyword>
<protein>
    <submittedName>
        <fullName evidence="1">Uncharacterized protein</fullName>
    </submittedName>
</protein>
<accession>A0AAF0V4X5</accession>
<name>A0AAF0V4X5_SOLVR</name>